<evidence type="ECO:0000256" key="7">
    <source>
        <dbReference type="SAM" id="Phobius"/>
    </source>
</evidence>
<feature type="region of interest" description="Disordered" evidence="6">
    <location>
        <begin position="1798"/>
        <end position="1872"/>
    </location>
</feature>
<organism evidence="11 12">
    <name type="scientific">Owenia fusiformis</name>
    <name type="common">Polychaete worm</name>
    <dbReference type="NCBI Taxonomy" id="6347"/>
    <lineage>
        <taxon>Eukaryota</taxon>
        <taxon>Metazoa</taxon>
        <taxon>Spiralia</taxon>
        <taxon>Lophotrochozoa</taxon>
        <taxon>Annelida</taxon>
        <taxon>Polychaeta</taxon>
        <taxon>Sedentaria</taxon>
        <taxon>Canalipalpata</taxon>
        <taxon>Sabellida</taxon>
        <taxon>Oweniida</taxon>
        <taxon>Oweniidae</taxon>
        <taxon>Owenia</taxon>
    </lineage>
</organism>
<evidence type="ECO:0008006" key="13">
    <source>
        <dbReference type="Google" id="ProtNLM"/>
    </source>
</evidence>
<feature type="compositionally biased region" description="Basic and acidic residues" evidence="6">
    <location>
        <begin position="248"/>
        <end position="263"/>
    </location>
</feature>
<name>A0A8S4NG21_OWEFU</name>
<keyword evidence="7" id="KW-0812">Transmembrane</keyword>
<feature type="region of interest" description="Disordered" evidence="6">
    <location>
        <begin position="1884"/>
        <end position="1915"/>
    </location>
</feature>
<dbReference type="Gene3D" id="3.10.100.10">
    <property type="entry name" value="Mannose-Binding Protein A, subunit A"/>
    <property type="match status" value="8"/>
</dbReference>
<feature type="domain" description="C-type lectin" evidence="8">
    <location>
        <begin position="1673"/>
        <end position="1793"/>
    </location>
</feature>
<feature type="compositionally biased region" description="Polar residues" evidence="6">
    <location>
        <begin position="427"/>
        <end position="464"/>
    </location>
</feature>
<keyword evidence="7" id="KW-0472">Membrane</keyword>
<feature type="compositionally biased region" description="Polar residues" evidence="6">
    <location>
        <begin position="211"/>
        <end position="220"/>
    </location>
</feature>
<keyword evidence="1" id="KW-0479">Metal-binding</keyword>
<dbReference type="InterPro" id="IPR016186">
    <property type="entry name" value="C-type_lectin-like/link_sf"/>
</dbReference>
<accession>A0A8S4NG21</accession>
<dbReference type="InterPro" id="IPR018378">
    <property type="entry name" value="C-type_lectin_CS"/>
</dbReference>
<dbReference type="OrthoDB" id="3561125at2759"/>
<dbReference type="Proteomes" id="UP000749559">
    <property type="component" value="Unassembled WGS sequence"/>
</dbReference>
<feature type="compositionally biased region" description="Polar residues" evidence="6">
    <location>
        <begin position="1902"/>
        <end position="1915"/>
    </location>
</feature>
<dbReference type="SMART" id="SM00034">
    <property type="entry name" value="CLECT"/>
    <property type="match status" value="8"/>
</dbReference>
<dbReference type="Gene3D" id="3.30.160.60">
    <property type="entry name" value="Classic Zinc Finger"/>
    <property type="match status" value="3"/>
</dbReference>
<feature type="region of interest" description="Disordered" evidence="6">
    <location>
        <begin position="488"/>
        <end position="514"/>
    </location>
</feature>
<feature type="domain" description="C-type lectin" evidence="8">
    <location>
        <begin position="1390"/>
        <end position="1499"/>
    </location>
</feature>
<dbReference type="InterPro" id="IPR000210">
    <property type="entry name" value="BTB/POZ_dom"/>
</dbReference>
<sequence>MTSLQGPPRLDMSPHELGRMERDLNFWGIMNSLRVNGRLCDILLSVTGDDGSDIEYPAHKVILAASSRYFATNMDVLATLTMHKLDISELGLKAALDIIYRQDIPKIIVESNEVKEAFDKLKIFLPCYNNVDKLGHEHQMPFLAELALGLVQPYGGHHLDSQAHRNRDIYQGSPDINQDHLEQSKIEAQCWNSLPHTQPMQTSHPLHVSESVKSTSTKNYLSLEPSFKSVDENNQNVPPEKQPCDNNPETKDTKPAETTDVNPDKFRITRSGTIRKQDIEGSSMGSRRKETCQMCGKVYSHSNILRHIWKVHQCGEKTHRRPLRPKKLPGGSKSSVSCDICEKRFVRMYSLQMHVGIQHGIKFSKYRELQKINKLPKVPANHIPVVRCVKRGEQLSITRLPPKRRRLSHKHQRMYHTRRGSPRHVPNTFNLHVSTSNQNHTQPQLPSMLAQQPQGSKDQDQTSLWNLPGGYMQQQFQNILGQPSTWGLWQAPPPQNTPTTAHPNPPKTPEVSQNASSRVKCQICEETFATRGSCTRHIARIHNNHRKYSCKFCGKKCFDTTDLKLHTQTHTGEKTHECSHCLKRFIQKGQLRLHIQSVHNEEKQRDKTKHVIDPNAAETFFCKLCSFKSKYKAYLKTHMTRKHSSDIPEITCSECTLVEADQCPEGWIQNDYFCYFFSEERFDFEDARKEECPERDPRADLASIATMDELQFLQNVTRRRDQSFWLGMKGVNRNYKWVDGTPWDPAVADAAWGEGEPDADDEECGHFNPDGTWNDDSCDNDDLGFICKINLRKNCVAGWMEYQGNCYLFSDEEDDFENADEDECPEKHPHARLASISNIDELTWLKSQVVLKEEEYWIGMKGNNKNFHWIDGTLWDTEVEREGWRPGQPDGNGEQCGFFYSDGKWGDDNCHDDDRRFLCKYPTQRTNLNCPPRWLEYMDFCYYFGTEQLDWRDSKDEECPERATGSTLASITTQTELNFLKGHVKRRKKKFWLGLTDEPAPWHWIDGSAWNTALEYNIHSGEPSGGDQHCGHFYEDGTWGDEDCDKDNEMSSLCKLRWRPSTLAPSTTPQYTGPTTVGLCPSGWKPAANSRYCYLFSSDRQEWQAALDMCKSYGPTSNLASIESLDELSVIGMEIAFINQHNFWLGMTDLPKGDGNYYWIDGAVWQQHIADVAWAEGQPDGGGVGDEHCGEMTRLGAWNDKRCSDRRPYICKQLKVGYTRPTRPTTTPESSTTTPAVTSSPPTPTAPIPKCPQGWKQYHTFCYFFSEERDDFEDAREDECPERDPRSDLASIATMGELEFLGSEVRRLKQEFWLGMKGVNRKYRWVDGTPWDDTMAYLSWKPGEPDGKGEQCGHFNSDGTWSDDECKNDKRNFLCKFDVNQACEAGWMEYQGNCYLFSDEEDDFKDADEDECPERHPRARLASIEDESTLIFLKSEVEVRGKEYWIGMKGNNKVFTWIDGTVWDTAVEQDSWRPGQPDGNGEQCGFFYSDGKWGDDDCDNDDRRFLCKYPTQRNNLNCPPRWLEYRENCYFFGIEKDDWRDSDTLECPERDPRAKLASIVTQDELDFLKTEVKRLNKKYWIGMTDVPSPWHWSDGSSWNPALESNFRIGEPSGGNQHCGHFYEDGTWGDEECDKDDEMSFMCKLRWRPVTTTPTLPFTGSTTEGVCPYGWTIGEPYCYLYSTDIKEWQEARDMCSSVGATLASVESMEELAVLKMGVLVSETYYWLGMTDNPRGDKNYYWIDGTTWDPEVARVAWKKGQPDGGSRGDEHCGEFTPDGFWNDQQCDDRRRYICKKLKLGGTSSTKHPSTQTTESTIQTTQSTKQTTQPTPQTTQPVKQTTQSTKQTTQSTRHTTQSTRYTTQSTRQTTQSTRQVTETIHTIKFTTPRPSTSRQTFPWTFKPVGSTTEPPITGSGKNSNQKGFDFNKQGALVLGPIFAVVVVVIFSVLLVFYIKRRRRIRGYYKEDFIDGDTFDNATYNINMGNINDHKVKKENVSEA</sequence>
<dbReference type="PROSITE" id="PS50157">
    <property type="entry name" value="ZINC_FINGER_C2H2_2"/>
    <property type="match status" value="4"/>
</dbReference>
<feature type="domain" description="C-type lectin" evidence="8">
    <location>
        <begin position="937"/>
        <end position="1046"/>
    </location>
</feature>
<feature type="compositionally biased region" description="Low complexity" evidence="6">
    <location>
        <begin position="1220"/>
        <end position="1240"/>
    </location>
</feature>
<evidence type="ECO:0000259" key="10">
    <source>
        <dbReference type="PROSITE" id="PS50157"/>
    </source>
</evidence>
<dbReference type="PROSITE" id="PS00615">
    <property type="entry name" value="C_TYPE_LECTIN_1"/>
    <property type="match status" value="6"/>
</dbReference>
<dbReference type="Pfam" id="PF00651">
    <property type="entry name" value="BTB"/>
    <property type="match status" value="1"/>
</dbReference>
<evidence type="ECO:0000256" key="4">
    <source>
        <dbReference type="ARBA" id="ARBA00023157"/>
    </source>
</evidence>
<feature type="compositionally biased region" description="Basic residues" evidence="6">
    <location>
        <begin position="405"/>
        <end position="422"/>
    </location>
</feature>
<dbReference type="SMART" id="SM00355">
    <property type="entry name" value="ZnF_C2H2"/>
    <property type="match status" value="6"/>
</dbReference>
<feature type="domain" description="C-type lectin" evidence="8">
    <location>
        <begin position="802"/>
        <end position="910"/>
    </location>
</feature>
<dbReference type="GO" id="GO:0008270">
    <property type="term" value="F:zinc ion binding"/>
    <property type="evidence" value="ECO:0007669"/>
    <property type="project" value="UniProtKB-KW"/>
</dbReference>
<evidence type="ECO:0000256" key="2">
    <source>
        <dbReference type="ARBA" id="ARBA00022771"/>
    </source>
</evidence>
<dbReference type="InterPro" id="IPR013087">
    <property type="entry name" value="Znf_C2H2_type"/>
</dbReference>
<evidence type="ECO:0000256" key="1">
    <source>
        <dbReference type="ARBA" id="ARBA00022723"/>
    </source>
</evidence>
<dbReference type="InterPro" id="IPR001304">
    <property type="entry name" value="C-type_lectin-like"/>
</dbReference>
<dbReference type="EMBL" id="CAIIXF020000003">
    <property type="protein sequence ID" value="CAH1780328.1"/>
    <property type="molecule type" value="Genomic_DNA"/>
</dbReference>
<evidence type="ECO:0000259" key="9">
    <source>
        <dbReference type="PROSITE" id="PS50097"/>
    </source>
</evidence>
<dbReference type="InterPro" id="IPR050111">
    <property type="entry name" value="C-type_lectin/snaclec_domain"/>
</dbReference>
<protein>
    <recommendedName>
        <fullName evidence="13">Macrophage mannose receptor 1-like</fullName>
    </recommendedName>
</protein>
<feature type="domain" description="BTB" evidence="9">
    <location>
        <begin position="40"/>
        <end position="104"/>
    </location>
</feature>
<feature type="domain" description="C-type lectin" evidence="8">
    <location>
        <begin position="670"/>
        <end position="779"/>
    </location>
</feature>
<dbReference type="PROSITE" id="PS50041">
    <property type="entry name" value="C_TYPE_LECTIN_2"/>
    <property type="match status" value="8"/>
</dbReference>
<keyword evidence="7" id="KW-1133">Transmembrane helix</keyword>
<keyword evidence="4" id="KW-1015">Disulfide bond</keyword>
<evidence type="ECO:0000313" key="12">
    <source>
        <dbReference type="Proteomes" id="UP000749559"/>
    </source>
</evidence>
<gene>
    <name evidence="11" type="ORF">OFUS_LOCUS7032</name>
</gene>
<feature type="compositionally biased region" description="Pro residues" evidence="6">
    <location>
        <begin position="1241"/>
        <end position="1250"/>
    </location>
</feature>
<feature type="domain" description="C2H2-type" evidence="10">
    <location>
        <begin position="519"/>
        <end position="547"/>
    </location>
</feature>
<evidence type="ECO:0000259" key="8">
    <source>
        <dbReference type="PROSITE" id="PS50041"/>
    </source>
</evidence>
<proteinExistence type="predicted"/>
<keyword evidence="2 5" id="KW-0863">Zinc-finger</keyword>
<dbReference type="Gene3D" id="3.30.710.10">
    <property type="entry name" value="Potassium Channel Kv1.1, Chain A"/>
    <property type="match status" value="1"/>
</dbReference>
<dbReference type="CDD" id="cd00037">
    <property type="entry name" value="CLECT"/>
    <property type="match status" value="2"/>
</dbReference>
<feature type="domain" description="C-type lectin" evidence="8">
    <location>
        <begin position="1258"/>
        <end position="1366"/>
    </location>
</feature>
<feature type="domain" description="C-type lectin" evidence="8">
    <location>
        <begin position="1525"/>
        <end position="1634"/>
    </location>
</feature>
<dbReference type="InterPro" id="IPR011333">
    <property type="entry name" value="SKP1/BTB/POZ_sf"/>
</dbReference>
<feature type="region of interest" description="Disordered" evidence="6">
    <location>
        <begin position="195"/>
        <end position="263"/>
    </location>
</feature>
<dbReference type="SUPFAM" id="SSF57667">
    <property type="entry name" value="beta-beta-alpha zinc fingers"/>
    <property type="match status" value="1"/>
</dbReference>
<feature type="compositionally biased region" description="Polar residues" evidence="6">
    <location>
        <begin position="195"/>
        <end position="204"/>
    </location>
</feature>
<dbReference type="InterPro" id="IPR016187">
    <property type="entry name" value="CTDL_fold"/>
</dbReference>
<dbReference type="SUPFAM" id="SSF56436">
    <property type="entry name" value="C-type lectin-like"/>
    <property type="match status" value="8"/>
</dbReference>
<dbReference type="SUPFAM" id="SSF54695">
    <property type="entry name" value="POZ domain"/>
    <property type="match status" value="1"/>
</dbReference>
<keyword evidence="3" id="KW-0862">Zinc</keyword>
<feature type="domain" description="C2H2-type" evidence="10">
    <location>
        <begin position="620"/>
        <end position="648"/>
    </location>
</feature>
<feature type="compositionally biased region" description="Polar residues" evidence="6">
    <location>
        <begin position="1884"/>
        <end position="1895"/>
    </location>
</feature>
<dbReference type="Pfam" id="PF00059">
    <property type="entry name" value="Lectin_C"/>
    <property type="match status" value="8"/>
</dbReference>
<feature type="region of interest" description="Disordered" evidence="6">
    <location>
        <begin position="1220"/>
        <end position="1250"/>
    </location>
</feature>
<dbReference type="PANTHER" id="PTHR22803">
    <property type="entry name" value="MANNOSE, PHOSPHOLIPASE, LECTIN RECEPTOR RELATED"/>
    <property type="match status" value="1"/>
</dbReference>
<keyword evidence="12" id="KW-1185">Reference proteome</keyword>
<feature type="compositionally biased region" description="Low complexity" evidence="6">
    <location>
        <begin position="1806"/>
        <end position="1872"/>
    </location>
</feature>
<evidence type="ECO:0000256" key="6">
    <source>
        <dbReference type="SAM" id="MobiDB-lite"/>
    </source>
</evidence>
<dbReference type="PROSITE" id="PS00028">
    <property type="entry name" value="ZINC_FINGER_C2H2_1"/>
    <property type="match status" value="4"/>
</dbReference>
<feature type="domain" description="C-type lectin" evidence="8">
    <location>
        <begin position="1089"/>
        <end position="1212"/>
    </location>
</feature>
<evidence type="ECO:0000313" key="11">
    <source>
        <dbReference type="EMBL" id="CAH1780328.1"/>
    </source>
</evidence>
<feature type="domain" description="C2H2-type" evidence="10">
    <location>
        <begin position="576"/>
        <end position="604"/>
    </location>
</feature>
<reference evidence="11" key="1">
    <citation type="submission" date="2022-03" db="EMBL/GenBank/DDBJ databases">
        <authorList>
            <person name="Martin C."/>
        </authorList>
    </citation>
    <scope>NUCLEOTIDE SEQUENCE</scope>
</reference>
<feature type="domain" description="C2H2-type" evidence="10">
    <location>
        <begin position="548"/>
        <end position="575"/>
    </location>
</feature>
<evidence type="ECO:0000256" key="5">
    <source>
        <dbReference type="PROSITE-ProRule" id="PRU00042"/>
    </source>
</evidence>
<dbReference type="PROSITE" id="PS50097">
    <property type="entry name" value="BTB"/>
    <property type="match status" value="1"/>
</dbReference>
<feature type="region of interest" description="Disordered" evidence="6">
    <location>
        <begin position="405"/>
        <end position="464"/>
    </location>
</feature>
<evidence type="ECO:0000256" key="3">
    <source>
        <dbReference type="ARBA" id="ARBA00022833"/>
    </source>
</evidence>
<comment type="caution">
    <text evidence="11">The sequence shown here is derived from an EMBL/GenBank/DDBJ whole genome shotgun (WGS) entry which is preliminary data.</text>
</comment>
<dbReference type="FunFam" id="3.30.160.60:FF:000446">
    <property type="entry name" value="Zinc finger protein"/>
    <property type="match status" value="1"/>
</dbReference>
<feature type="transmembrane region" description="Helical" evidence="7">
    <location>
        <begin position="1928"/>
        <end position="1951"/>
    </location>
</feature>
<dbReference type="InterPro" id="IPR036236">
    <property type="entry name" value="Znf_C2H2_sf"/>
</dbReference>